<dbReference type="AlphaFoldDB" id="A0A8S1MHK4"/>
<dbReference type="OrthoDB" id="298372at2759"/>
<name>A0A8S1MHK4_9CILI</name>
<evidence type="ECO:0000313" key="2">
    <source>
        <dbReference type="Proteomes" id="UP000692954"/>
    </source>
</evidence>
<organism evidence="1 2">
    <name type="scientific">Paramecium sonneborni</name>
    <dbReference type="NCBI Taxonomy" id="65129"/>
    <lineage>
        <taxon>Eukaryota</taxon>
        <taxon>Sar</taxon>
        <taxon>Alveolata</taxon>
        <taxon>Ciliophora</taxon>
        <taxon>Intramacronucleata</taxon>
        <taxon>Oligohymenophorea</taxon>
        <taxon>Peniculida</taxon>
        <taxon>Parameciidae</taxon>
        <taxon>Paramecium</taxon>
    </lineage>
</organism>
<gene>
    <name evidence="1" type="ORF">PSON_ATCC_30995.1.T0400053</name>
</gene>
<comment type="caution">
    <text evidence="1">The sequence shown here is derived from an EMBL/GenBank/DDBJ whole genome shotgun (WGS) entry which is preliminary data.</text>
</comment>
<keyword evidence="2" id="KW-1185">Reference proteome</keyword>
<accession>A0A8S1MHK4</accession>
<evidence type="ECO:0000313" key="1">
    <source>
        <dbReference type="EMBL" id="CAD8080070.1"/>
    </source>
</evidence>
<dbReference type="Proteomes" id="UP000692954">
    <property type="component" value="Unassembled WGS sequence"/>
</dbReference>
<sequence>MLSLSLQQSKKQKYKSVSSDERQKIIKMFLENAFSATQIAHLTGHNLSTIKAIYRIYKNEGRINKKERRDRQIQIKKNMLVLVVDEKTKKMNVIAKNQLKQDLILKNIDQPQESFQNTINETLQNSVNDVLQQLDSQQSKQFFNTMIKNAQKDGLEIKEFQEISEFSEEVSQRFKIQSQVQYFRNLFSPKEKSQQQQQLLYPQNIESQLYKNLSDLKKIFEFQVKDYFQKSQ</sequence>
<reference evidence="1" key="1">
    <citation type="submission" date="2021-01" db="EMBL/GenBank/DDBJ databases">
        <authorList>
            <consortium name="Genoscope - CEA"/>
            <person name="William W."/>
        </authorList>
    </citation>
    <scope>NUCLEOTIDE SEQUENCE</scope>
</reference>
<dbReference type="EMBL" id="CAJJDN010000040">
    <property type="protein sequence ID" value="CAD8080070.1"/>
    <property type="molecule type" value="Genomic_DNA"/>
</dbReference>
<protein>
    <submittedName>
        <fullName evidence="1">Uncharacterized protein</fullName>
    </submittedName>
</protein>
<proteinExistence type="predicted"/>